<keyword evidence="4" id="KW-1185">Reference proteome</keyword>
<feature type="region of interest" description="Disordered" evidence="2">
    <location>
        <begin position="446"/>
        <end position="480"/>
    </location>
</feature>
<accession>A0A3N4IU20</accession>
<feature type="region of interest" description="Disordered" evidence="2">
    <location>
        <begin position="118"/>
        <end position="193"/>
    </location>
</feature>
<name>A0A3N4IU20_ASCIM</name>
<evidence type="ECO:0000313" key="4">
    <source>
        <dbReference type="Proteomes" id="UP000275078"/>
    </source>
</evidence>
<feature type="coiled-coil region" evidence="1">
    <location>
        <begin position="531"/>
        <end position="615"/>
    </location>
</feature>
<feature type="compositionally biased region" description="Acidic residues" evidence="2">
    <location>
        <begin position="172"/>
        <end position="188"/>
    </location>
</feature>
<evidence type="ECO:0000313" key="3">
    <source>
        <dbReference type="EMBL" id="RPA87700.1"/>
    </source>
</evidence>
<feature type="compositionally biased region" description="Low complexity" evidence="2">
    <location>
        <begin position="146"/>
        <end position="157"/>
    </location>
</feature>
<feature type="compositionally biased region" description="Polar residues" evidence="2">
    <location>
        <begin position="957"/>
        <end position="975"/>
    </location>
</feature>
<feature type="region of interest" description="Disordered" evidence="2">
    <location>
        <begin position="16"/>
        <end position="75"/>
    </location>
</feature>
<feature type="region of interest" description="Disordered" evidence="2">
    <location>
        <begin position="804"/>
        <end position="1111"/>
    </location>
</feature>
<feature type="compositionally biased region" description="Basic residues" evidence="2">
    <location>
        <begin position="125"/>
        <end position="138"/>
    </location>
</feature>
<reference evidence="3 4" key="1">
    <citation type="journal article" date="2018" name="Nat. Ecol. Evol.">
        <title>Pezizomycetes genomes reveal the molecular basis of ectomycorrhizal truffle lifestyle.</title>
        <authorList>
            <person name="Murat C."/>
            <person name="Payen T."/>
            <person name="Noel B."/>
            <person name="Kuo A."/>
            <person name="Morin E."/>
            <person name="Chen J."/>
            <person name="Kohler A."/>
            <person name="Krizsan K."/>
            <person name="Balestrini R."/>
            <person name="Da Silva C."/>
            <person name="Montanini B."/>
            <person name="Hainaut M."/>
            <person name="Levati E."/>
            <person name="Barry K.W."/>
            <person name="Belfiori B."/>
            <person name="Cichocki N."/>
            <person name="Clum A."/>
            <person name="Dockter R.B."/>
            <person name="Fauchery L."/>
            <person name="Guy J."/>
            <person name="Iotti M."/>
            <person name="Le Tacon F."/>
            <person name="Lindquist E.A."/>
            <person name="Lipzen A."/>
            <person name="Malagnac F."/>
            <person name="Mello A."/>
            <person name="Molinier V."/>
            <person name="Miyauchi S."/>
            <person name="Poulain J."/>
            <person name="Riccioni C."/>
            <person name="Rubini A."/>
            <person name="Sitrit Y."/>
            <person name="Splivallo R."/>
            <person name="Traeger S."/>
            <person name="Wang M."/>
            <person name="Zifcakova L."/>
            <person name="Wipf D."/>
            <person name="Zambonelli A."/>
            <person name="Paolocci F."/>
            <person name="Nowrousian M."/>
            <person name="Ottonello S."/>
            <person name="Baldrian P."/>
            <person name="Spatafora J.W."/>
            <person name="Henrissat B."/>
            <person name="Nagy L.G."/>
            <person name="Aury J.M."/>
            <person name="Wincker P."/>
            <person name="Grigoriev I.V."/>
            <person name="Bonfante P."/>
            <person name="Martin F.M."/>
        </authorList>
    </citation>
    <scope>NUCLEOTIDE SEQUENCE [LARGE SCALE GENOMIC DNA]</scope>
    <source>
        <strain evidence="3 4">RN42</strain>
    </source>
</reference>
<evidence type="ECO:0000256" key="2">
    <source>
        <dbReference type="SAM" id="MobiDB-lite"/>
    </source>
</evidence>
<dbReference type="AlphaFoldDB" id="A0A3N4IU20"/>
<feature type="compositionally biased region" description="Basic residues" evidence="2">
    <location>
        <begin position="303"/>
        <end position="313"/>
    </location>
</feature>
<dbReference type="EMBL" id="ML119646">
    <property type="protein sequence ID" value="RPA87700.1"/>
    <property type="molecule type" value="Genomic_DNA"/>
</dbReference>
<organism evidence="3 4">
    <name type="scientific">Ascobolus immersus RN42</name>
    <dbReference type="NCBI Taxonomy" id="1160509"/>
    <lineage>
        <taxon>Eukaryota</taxon>
        <taxon>Fungi</taxon>
        <taxon>Dikarya</taxon>
        <taxon>Ascomycota</taxon>
        <taxon>Pezizomycotina</taxon>
        <taxon>Pezizomycetes</taxon>
        <taxon>Pezizales</taxon>
        <taxon>Ascobolaceae</taxon>
        <taxon>Ascobolus</taxon>
    </lineage>
</organism>
<feature type="compositionally biased region" description="Polar residues" evidence="2">
    <location>
        <begin position="316"/>
        <end position="328"/>
    </location>
</feature>
<feature type="region of interest" description="Disordered" evidence="2">
    <location>
        <begin position="288"/>
        <end position="342"/>
    </location>
</feature>
<gene>
    <name evidence="3" type="ORF">BJ508DRAFT_320697</name>
</gene>
<feature type="compositionally biased region" description="Low complexity" evidence="2">
    <location>
        <begin position="805"/>
        <end position="835"/>
    </location>
</feature>
<protein>
    <submittedName>
        <fullName evidence="3">Uncharacterized protein</fullName>
    </submittedName>
</protein>
<proteinExistence type="predicted"/>
<evidence type="ECO:0000256" key="1">
    <source>
        <dbReference type="SAM" id="Coils"/>
    </source>
</evidence>
<feature type="compositionally biased region" description="Polar residues" evidence="2">
    <location>
        <begin position="887"/>
        <end position="938"/>
    </location>
</feature>
<keyword evidence="1" id="KW-0175">Coiled coil</keyword>
<feature type="compositionally biased region" description="Basic and acidic residues" evidence="2">
    <location>
        <begin position="288"/>
        <end position="297"/>
    </location>
</feature>
<sequence>MALFQFYHGSFFKDKKSFNQPMQDLPIDDPEQAPPEPGALQPDDEDGGQDNAQIQDQDGVGQADAEDAEDMDDWSHWPRLNHLPFSHAGASSFLYNLRKFGRPPSQSFSQYHHFSLHANPSIHRMPPKPKKAVTKKATSHKDTDTSNRSTTTSDPTTALVQRRSPRPRGEDDLSGSETETEDESDLSEESQNRRLTKRLLRVKSKGGVIRQKAALQVYLRDSFKKVYILNKPFVTGFSKADRHGMIRETQDWLKRERGVTASWDDTKTMLRQMCDDNRKSISTASFKEAQKVAKEKGLPPPPPRKRGRPRKHPIPSSTKVTTDTTRATNQEHVKSNPAKLSPDPVAKTSGLLVYFSEDMDLHGKIEPLECPSFYCSSMAAWHQWIRNNFPGWRELADSSILGYSPFDTYRPDVMPKPLMYEDDLVRALQKASIVLFVLDPDDFFGESNESQEKQEQNPLTYTPPSEKREPSLPARSVSPKVWVETEKDKQALAKLRLDTLRKKQTAAWSPTPSQQVAMLMEDQKRRDAELIKDQKRRDQETELEKKKAAEQVAAMEARLQEVRRIANNKLLEEKKAMQETLEREQLEREQAIMERQKLEAQIRQVEAQRQDALREKEKEWELRVHADFKLNEARQLQQFRDGNMKTLVDAVLQGESIEHLATRPEMGGLLRLGTLQVPASSPPIPAKQTPPIVVSLSSPPLSGSKSGAVSTQGPRRLYSPAYSPDPPAAATNRIGPINTSLLHNQVQRQSSGFSLFDNLQLRSDEIAALDNELDDVLHKSSRMVNRNGGVQKMKNDHYTNWKTARTPILIPSSPSSRSPPKSLSSHPPRPRLLTPEPLPIPRSFRIADNPSKHQSPLGHRRIPSDGHSTSSPTPKRQKLANTPGAVATTTVGSSHNPFSTATPNVDNASHLSHISPTTTSPPRISNKPSSTKTPNVGNTSRSPYIPPITTTPPQISNQAQDPTNPYKNASLSKSGVQAHPSKPKRIPTTITLGERIPRDEDIRPLVTPKSTGPTRKGGAVPKNPGIAAIQPAGVSPIVPPANPLVRRTSLRVQEAKEKEAEARRQAALLAANPPPPPSTTKPARASRNISRNKPDPIGPSGKTGGRRRDEF</sequence>
<feature type="compositionally biased region" description="Basic and acidic residues" evidence="2">
    <location>
        <begin position="1053"/>
        <end position="1064"/>
    </location>
</feature>
<dbReference type="Proteomes" id="UP000275078">
    <property type="component" value="Unassembled WGS sequence"/>
</dbReference>